<keyword evidence="5" id="KW-0539">Nucleus</keyword>
<dbReference type="PANTHER" id="PTHR21399:SF0">
    <property type="entry name" value="METHYLOSOME SUBUNIT PICLN"/>
    <property type="match status" value="1"/>
</dbReference>
<dbReference type="GO" id="GO:0000387">
    <property type="term" value="P:spliceosomal snRNP assembly"/>
    <property type="evidence" value="ECO:0007669"/>
    <property type="project" value="InterPro"/>
</dbReference>
<dbReference type="AlphaFoldDB" id="A0A4Q9M993"/>
<dbReference type="GO" id="GO:0006821">
    <property type="term" value="P:chloride transport"/>
    <property type="evidence" value="ECO:0007669"/>
    <property type="project" value="InterPro"/>
</dbReference>
<evidence type="ECO:0000256" key="5">
    <source>
        <dbReference type="ARBA" id="ARBA00023242"/>
    </source>
</evidence>
<accession>A0A4Q9M993</accession>
<name>A0A4Q9M993_9APHY</name>
<comment type="subcellular location">
    <subcellularLocation>
        <location evidence="2">Cytoplasm</location>
    </subcellularLocation>
    <subcellularLocation>
        <location evidence="1">Nucleus</location>
    </subcellularLocation>
</comment>
<keyword evidence="4" id="KW-0963">Cytoplasm</keyword>
<evidence type="ECO:0000256" key="1">
    <source>
        <dbReference type="ARBA" id="ARBA00004123"/>
    </source>
</evidence>
<dbReference type="Pfam" id="PF03517">
    <property type="entry name" value="Voldacs"/>
    <property type="match status" value="1"/>
</dbReference>
<dbReference type="EMBL" id="ML143550">
    <property type="protein sequence ID" value="TBU22261.1"/>
    <property type="molecule type" value="Genomic_DNA"/>
</dbReference>
<dbReference type="PANTHER" id="PTHR21399">
    <property type="entry name" value="CHLORIDE CONDUCTANCE REGULATORY PROTEIN ICLN"/>
    <property type="match status" value="1"/>
</dbReference>
<dbReference type="GO" id="GO:0005681">
    <property type="term" value="C:spliceosomal complex"/>
    <property type="evidence" value="ECO:0007669"/>
    <property type="project" value="TreeGrafter"/>
</dbReference>
<dbReference type="InterPro" id="IPR003521">
    <property type="entry name" value="ICln"/>
</dbReference>
<proteinExistence type="inferred from homology"/>
<comment type="similarity">
    <text evidence="3">Belongs to the pICln (TC 1.A.47) family.</text>
</comment>
<protein>
    <submittedName>
        <fullName evidence="7">Regulator of volume decrease after cellular swelling-domain-containing protein</fullName>
    </submittedName>
</protein>
<sequence length="205" mass="22372">MTIDLVTSVPTYISQEEHKNISASTPASFADIPPVLRHKEENVSVTLDPPLPGFSSEDGANGALYVVESALVFLSSTGRGFQVDYPSITLHAISRAEAGPSIYCQLDEHAEADAPADEDENASSMRELVIIPKNLSSLEPIFESLSFCASLHPDPNDEDEMDDDDDDAFVDPGEFDTFNGDVDQELSEVGKVRGDFLNNNRFNPY</sequence>
<dbReference type="GO" id="GO:0005829">
    <property type="term" value="C:cytosol"/>
    <property type="evidence" value="ECO:0007669"/>
    <property type="project" value="InterPro"/>
</dbReference>
<dbReference type="GO" id="GO:0006884">
    <property type="term" value="P:cell volume homeostasis"/>
    <property type="evidence" value="ECO:0007669"/>
    <property type="project" value="InterPro"/>
</dbReference>
<evidence type="ECO:0000256" key="2">
    <source>
        <dbReference type="ARBA" id="ARBA00004496"/>
    </source>
</evidence>
<reference evidence="7" key="1">
    <citation type="submission" date="2019-01" db="EMBL/GenBank/DDBJ databases">
        <title>Draft genome sequences of three monokaryotic isolates of the white-rot basidiomycete fungus Dichomitus squalens.</title>
        <authorList>
            <consortium name="DOE Joint Genome Institute"/>
            <person name="Lopez S.C."/>
            <person name="Andreopoulos B."/>
            <person name="Pangilinan J."/>
            <person name="Lipzen A."/>
            <person name="Riley R."/>
            <person name="Ahrendt S."/>
            <person name="Ng V."/>
            <person name="Barry K."/>
            <person name="Daum C."/>
            <person name="Grigoriev I.V."/>
            <person name="Hilden K.S."/>
            <person name="Makela M.R."/>
            <person name="de Vries R.P."/>
        </authorList>
    </citation>
    <scope>NUCLEOTIDE SEQUENCE [LARGE SCALE GENOMIC DNA]</scope>
    <source>
        <strain evidence="7">OM18370.1</strain>
    </source>
</reference>
<evidence type="ECO:0000313" key="7">
    <source>
        <dbReference type="EMBL" id="TBU22261.1"/>
    </source>
</evidence>
<feature type="region of interest" description="Disordered" evidence="6">
    <location>
        <begin position="152"/>
        <end position="180"/>
    </location>
</feature>
<dbReference type="GO" id="GO:0034709">
    <property type="term" value="C:methylosome"/>
    <property type="evidence" value="ECO:0007669"/>
    <property type="project" value="InterPro"/>
</dbReference>
<dbReference type="GO" id="GO:0005886">
    <property type="term" value="C:plasma membrane"/>
    <property type="evidence" value="ECO:0007669"/>
    <property type="project" value="InterPro"/>
</dbReference>
<evidence type="ECO:0000256" key="3">
    <source>
        <dbReference type="ARBA" id="ARBA00007054"/>
    </source>
</evidence>
<dbReference type="InterPro" id="IPR039924">
    <property type="entry name" value="ICln/Lot5/Saf5"/>
</dbReference>
<dbReference type="InterPro" id="IPR011993">
    <property type="entry name" value="PH-like_dom_sf"/>
</dbReference>
<organism evidence="7">
    <name type="scientific">Dichomitus squalens</name>
    <dbReference type="NCBI Taxonomy" id="114155"/>
    <lineage>
        <taxon>Eukaryota</taxon>
        <taxon>Fungi</taxon>
        <taxon>Dikarya</taxon>
        <taxon>Basidiomycota</taxon>
        <taxon>Agaricomycotina</taxon>
        <taxon>Agaricomycetes</taxon>
        <taxon>Polyporales</taxon>
        <taxon>Polyporaceae</taxon>
        <taxon>Dichomitus</taxon>
    </lineage>
</organism>
<evidence type="ECO:0000256" key="6">
    <source>
        <dbReference type="SAM" id="MobiDB-lite"/>
    </source>
</evidence>
<dbReference type="Gene3D" id="2.30.29.30">
    <property type="entry name" value="Pleckstrin-homology domain (PH domain)/Phosphotyrosine-binding domain (PTB)"/>
    <property type="match status" value="1"/>
</dbReference>
<evidence type="ECO:0000256" key="4">
    <source>
        <dbReference type="ARBA" id="ARBA00022490"/>
    </source>
</evidence>
<dbReference type="GO" id="GO:0045292">
    <property type="term" value="P:mRNA cis splicing, via spliceosome"/>
    <property type="evidence" value="ECO:0007669"/>
    <property type="project" value="TreeGrafter"/>
</dbReference>
<feature type="compositionally biased region" description="Acidic residues" evidence="6">
    <location>
        <begin position="156"/>
        <end position="169"/>
    </location>
</feature>
<dbReference type="Proteomes" id="UP000292957">
    <property type="component" value="Unassembled WGS sequence"/>
</dbReference>
<gene>
    <name evidence="7" type="ORF">BD311DRAFT_676529</name>
</gene>
<dbReference type="PRINTS" id="PR01348">
    <property type="entry name" value="ICLNCHANNEL"/>
</dbReference>
<dbReference type="GO" id="GO:0034715">
    <property type="term" value="C:pICln-Sm protein complex"/>
    <property type="evidence" value="ECO:0007669"/>
    <property type="project" value="InterPro"/>
</dbReference>
<dbReference type="OrthoDB" id="19714at2759"/>